<reference evidence="3" key="1">
    <citation type="journal article" date="2020" name="mSystems">
        <title>Genome- and Community-Level Interaction Insights into Carbon Utilization and Element Cycling Functions of Hydrothermarchaeota in Hydrothermal Sediment.</title>
        <authorList>
            <person name="Zhou Z."/>
            <person name="Liu Y."/>
            <person name="Xu W."/>
            <person name="Pan J."/>
            <person name="Luo Z.H."/>
            <person name="Li M."/>
        </authorList>
    </citation>
    <scope>NUCLEOTIDE SEQUENCE [LARGE SCALE GENOMIC DNA]</scope>
    <source>
        <strain evidence="3">SpSt-258</strain>
    </source>
</reference>
<dbReference type="InterPro" id="IPR002525">
    <property type="entry name" value="Transp_IS110-like_N"/>
</dbReference>
<evidence type="ECO:0000313" key="3">
    <source>
        <dbReference type="EMBL" id="HDY59056.1"/>
    </source>
</evidence>
<dbReference type="Pfam" id="PF01548">
    <property type="entry name" value="DEDD_Tnp_IS110"/>
    <property type="match status" value="1"/>
</dbReference>
<organism evidence="3">
    <name type="scientific">candidate division WOR-3 bacterium</name>
    <dbReference type="NCBI Taxonomy" id="2052148"/>
    <lineage>
        <taxon>Bacteria</taxon>
        <taxon>Bacteria division WOR-3</taxon>
    </lineage>
</organism>
<dbReference type="GO" id="GO:0004803">
    <property type="term" value="F:transposase activity"/>
    <property type="evidence" value="ECO:0007669"/>
    <property type="project" value="InterPro"/>
</dbReference>
<dbReference type="NCBIfam" id="NF033542">
    <property type="entry name" value="transpos_IS110"/>
    <property type="match status" value="1"/>
</dbReference>
<dbReference type="InterPro" id="IPR047650">
    <property type="entry name" value="Transpos_IS110"/>
</dbReference>
<proteinExistence type="predicted"/>
<dbReference type="InterPro" id="IPR003346">
    <property type="entry name" value="Transposase_20"/>
</dbReference>
<accession>A0A7V1EHY8</accession>
<protein>
    <submittedName>
        <fullName evidence="3">IS110 family transposase</fullName>
    </submittedName>
</protein>
<evidence type="ECO:0000259" key="1">
    <source>
        <dbReference type="Pfam" id="PF01548"/>
    </source>
</evidence>
<dbReference type="Pfam" id="PF02371">
    <property type="entry name" value="Transposase_20"/>
    <property type="match status" value="1"/>
</dbReference>
<name>A0A7V1EHY8_UNCW3</name>
<sequence>MMNKQMKSLHVLKMMKPPFEHSLNRSGVIVRFTGEATGNWYWLVDLLQGLDIEVSLANPLQIKAIAYARVKTDKVDAKTLTHLLRTDFLPTCYLPKPEQRANRDLLRIRAGLVVRRTQFKNIIHGVLEKFNINLPYSNIWGGVGHEALDKVSLPLPYSEFIKQILVHIDHLNSQISYWDKKIQAQIPLCIDAQRLLTVPGIGNIWALTIIYESGPITRFLRAKHYVAYAGLVPKTRATSDNYWNGHLCRQANMYLKRAYMEVAIVALKSRGLDIRMVHYYERIKRRKGIGVVQVALARKIAMVIYHMLKQEIDYDTCMARNRMAG</sequence>
<evidence type="ECO:0000259" key="2">
    <source>
        <dbReference type="Pfam" id="PF02371"/>
    </source>
</evidence>
<dbReference type="AlphaFoldDB" id="A0A7V1EHY8"/>
<feature type="domain" description="Transposase IS116/IS110/IS902 C-terminal" evidence="2">
    <location>
        <begin position="192"/>
        <end position="268"/>
    </location>
</feature>
<gene>
    <name evidence="3" type="ORF">ENP86_05845</name>
</gene>
<feature type="domain" description="Transposase IS110-like N-terminal" evidence="1">
    <location>
        <begin position="35"/>
        <end position="130"/>
    </location>
</feature>
<dbReference type="EMBL" id="DSKY01000014">
    <property type="protein sequence ID" value="HDY59056.1"/>
    <property type="molecule type" value="Genomic_DNA"/>
</dbReference>
<dbReference type="PANTHER" id="PTHR33055">
    <property type="entry name" value="TRANSPOSASE FOR INSERTION SEQUENCE ELEMENT IS1111A"/>
    <property type="match status" value="1"/>
</dbReference>
<dbReference type="PANTHER" id="PTHR33055:SF13">
    <property type="entry name" value="TRANSPOSASE"/>
    <property type="match status" value="1"/>
</dbReference>
<dbReference type="GO" id="GO:0003677">
    <property type="term" value="F:DNA binding"/>
    <property type="evidence" value="ECO:0007669"/>
    <property type="project" value="InterPro"/>
</dbReference>
<dbReference type="GO" id="GO:0006313">
    <property type="term" value="P:DNA transposition"/>
    <property type="evidence" value="ECO:0007669"/>
    <property type="project" value="InterPro"/>
</dbReference>
<comment type="caution">
    <text evidence="3">The sequence shown here is derived from an EMBL/GenBank/DDBJ whole genome shotgun (WGS) entry which is preliminary data.</text>
</comment>